<reference evidence="21" key="2">
    <citation type="submission" date="2015-06" db="UniProtKB">
        <authorList>
            <consortium name="EnsemblMetazoa"/>
        </authorList>
    </citation>
    <scope>IDENTIFICATION</scope>
</reference>
<dbReference type="STRING" id="32264.T1KUU7"/>
<evidence type="ECO:0000256" key="7">
    <source>
        <dbReference type="ARBA" id="ARBA00023065"/>
    </source>
</evidence>
<feature type="site" description="Interaction with the cone snail toxin Con-ikot-ikot" evidence="14">
    <location>
        <position position="552"/>
    </location>
</feature>
<dbReference type="InterPro" id="IPR015683">
    <property type="entry name" value="Ionotropic_Glu_rcpt"/>
</dbReference>
<keyword evidence="5 18" id="KW-0812">Transmembrane</keyword>
<evidence type="ECO:0000259" key="20">
    <source>
        <dbReference type="SMART" id="SM00918"/>
    </source>
</evidence>
<dbReference type="FunFam" id="1.10.287.70:FF:000191">
    <property type="entry name" value="Glutamate receptor ionotropic, NMDA 3A"/>
    <property type="match status" value="1"/>
</dbReference>
<feature type="binding site" evidence="13">
    <location>
        <position position="387"/>
    </location>
    <ligand>
        <name>L-glutamate</name>
        <dbReference type="ChEBI" id="CHEBI:29985"/>
    </ligand>
</feature>
<dbReference type="PRINTS" id="PR00177">
    <property type="entry name" value="NMDARECEPTOR"/>
</dbReference>
<feature type="transmembrane region" description="Helical" evidence="18">
    <location>
        <begin position="495"/>
        <end position="518"/>
    </location>
</feature>
<feature type="domain" description="Ionotropic glutamate receptor C-terminal" evidence="19">
    <location>
        <begin position="301"/>
        <end position="653"/>
    </location>
</feature>
<evidence type="ECO:0000313" key="22">
    <source>
        <dbReference type="Proteomes" id="UP000015104"/>
    </source>
</evidence>
<dbReference type="GO" id="GO:0005886">
    <property type="term" value="C:plasma membrane"/>
    <property type="evidence" value="ECO:0007669"/>
    <property type="project" value="UniProtKB-SubCell"/>
</dbReference>
<keyword evidence="8 18" id="KW-0472">Membrane</keyword>
<evidence type="ECO:0008006" key="23">
    <source>
        <dbReference type="Google" id="ProtNLM"/>
    </source>
</evidence>
<evidence type="ECO:0000256" key="15">
    <source>
        <dbReference type="PIRSR" id="PIRSR601508-3"/>
    </source>
</evidence>
<dbReference type="Pfam" id="PF00060">
    <property type="entry name" value="Lig_chan"/>
    <property type="match status" value="1"/>
</dbReference>
<dbReference type="Proteomes" id="UP000015104">
    <property type="component" value="Unassembled WGS sequence"/>
</dbReference>
<evidence type="ECO:0000256" key="5">
    <source>
        <dbReference type="ARBA" id="ARBA00022692"/>
    </source>
</evidence>
<dbReference type="SMART" id="SM00079">
    <property type="entry name" value="PBPe"/>
    <property type="match status" value="1"/>
</dbReference>
<keyword evidence="12" id="KW-0407">Ion channel</keyword>
<keyword evidence="11" id="KW-1071">Ligand-gated ion channel</keyword>
<dbReference type="GO" id="GO:0015276">
    <property type="term" value="F:ligand-gated monoatomic ion channel activity"/>
    <property type="evidence" value="ECO:0007669"/>
    <property type="project" value="InterPro"/>
</dbReference>
<evidence type="ECO:0000313" key="21">
    <source>
        <dbReference type="EnsemblMetazoa" id="tetur22g01330.1"/>
    </source>
</evidence>
<dbReference type="eggNOG" id="KOG1053">
    <property type="taxonomic scope" value="Eukaryota"/>
</dbReference>
<evidence type="ECO:0000256" key="13">
    <source>
        <dbReference type="PIRSR" id="PIRSR601508-1"/>
    </source>
</evidence>
<dbReference type="FunFam" id="3.40.190.10:FF:000097">
    <property type="entry name" value="Putative glutamate receptor ionotropic NMDA 3A"/>
    <property type="match status" value="1"/>
</dbReference>
<dbReference type="SUPFAM" id="SSF53850">
    <property type="entry name" value="Periplasmic binding protein-like II"/>
    <property type="match status" value="1"/>
</dbReference>
<feature type="region of interest" description="Disordered" evidence="17">
    <location>
        <begin position="155"/>
        <end position="181"/>
    </location>
</feature>
<feature type="binding site" evidence="13">
    <location>
        <position position="382"/>
    </location>
    <ligand>
        <name>L-glutamate</name>
        <dbReference type="ChEBI" id="CHEBI:29985"/>
    </ligand>
</feature>
<dbReference type="FunFam" id="3.40.190.10:FF:000324">
    <property type="entry name" value="Predicted protein"/>
    <property type="match status" value="1"/>
</dbReference>
<proteinExistence type="inferred from homology"/>
<feature type="compositionally biased region" description="Polar residues" evidence="17">
    <location>
        <begin position="167"/>
        <end position="181"/>
    </location>
</feature>
<dbReference type="EMBL" id="CAEY01000581">
    <property type="status" value="NOT_ANNOTATED_CDS"/>
    <property type="molecule type" value="Genomic_DNA"/>
</dbReference>
<keyword evidence="22" id="KW-1185">Reference proteome</keyword>
<evidence type="ECO:0000256" key="6">
    <source>
        <dbReference type="ARBA" id="ARBA00022989"/>
    </source>
</evidence>
<organism evidence="21 22">
    <name type="scientific">Tetranychus urticae</name>
    <name type="common">Two-spotted spider mite</name>
    <dbReference type="NCBI Taxonomy" id="32264"/>
    <lineage>
        <taxon>Eukaryota</taxon>
        <taxon>Metazoa</taxon>
        <taxon>Ecdysozoa</taxon>
        <taxon>Arthropoda</taxon>
        <taxon>Chelicerata</taxon>
        <taxon>Arachnida</taxon>
        <taxon>Acari</taxon>
        <taxon>Acariformes</taxon>
        <taxon>Trombidiformes</taxon>
        <taxon>Prostigmata</taxon>
        <taxon>Eleutherengona</taxon>
        <taxon>Raphignathae</taxon>
        <taxon>Tetranychoidea</taxon>
        <taxon>Tetranychidae</taxon>
        <taxon>Tetranychus</taxon>
    </lineage>
</organism>
<dbReference type="InterPro" id="IPR001508">
    <property type="entry name" value="Iono_Glu_rcpt_met"/>
</dbReference>
<keyword evidence="7" id="KW-0406">Ion transport</keyword>
<dbReference type="AlphaFoldDB" id="T1KUU7"/>
<evidence type="ECO:0000256" key="8">
    <source>
        <dbReference type="ARBA" id="ARBA00023136"/>
    </source>
</evidence>
<keyword evidence="3" id="KW-0813">Transport</keyword>
<name>T1KUU7_TETUR</name>
<dbReference type="Gene3D" id="3.40.190.10">
    <property type="entry name" value="Periplasmic binding protein-like II"/>
    <property type="match status" value="3"/>
</dbReference>
<feature type="disulfide bond" evidence="15">
    <location>
        <begin position="602"/>
        <end position="656"/>
    </location>
</feature>
<dbReference type="HOGENOM" id="CLU_265505_0_0_1"/>
<evidence type="ECO:0000256" key="12">
    <source>
        <dbReference type="ARBA" id="ARBA00023303"/>
    </source>
</evidence>
<keyword evidence="10" id="KW-0325">Glycoprotein</keyword>
<evidence type="ECO:0000256" key="1">
    <source>
        <dbReference type="ARBA" id="ARBA00004651"/>
    </source>
</evidence>
<evidence type="ECO:0000256" key="18">
    <source>
        <dbReference type="SAM" id="Phobius"/>
    </source>
</evidence>
<protein>
    <recommendedName>
        <fullName evidence="23">Ionotropic glutamate receptor C-terminal domain-containing protein</fullName>
    </recommendedName>
</protein>
<dbReference type="GO" id="GO:0038023">
    <property type="term" value="F:signaling receptor activity"/>
    <property type="evidence" value="ECO:0007669"/>
    <property type="project" value="InterPro"/>
</dbReference>
<dbReference type="InterPro" id="IPR001320">
    <property type="entry name" value="Iontro_rcpt_C"/>
</dbReference>
<feature type="transmembrane region" description="Helical" evidence="18">
    <location>
        <begin position="464"/>
        <end position="483"/>
    </location>
</feature>
<feature type="binding site" evidence="13">
    <location>
        <position position="547"/>
    </location>
    <ligand>
        <name>L-glutamate</name>
        <dbReference type="ChEBI" id="CHEBI:29985"/>
    </ligand>
</feature>
<evidence type="ECO:0000256" key="10">
    <source>
        <dbReference type="ARBA" id="ARBA00023180"/>
    </source>
</evidence>
<evidence type="ECO:0000256" key="14">
    <source>
        <dbReference type="PIRSR" id="PIRSR601508-2"/>
    </source>
</evidence>
<sequence length="1072" mass="120581">MSEIQTSHRRIILVHCDKVTTRRVMDIASVLGLLRGHKIWVILDGVIGSELVKPKFWYHLNLPTGVIALRQRPPTLTSSDTLLAITSIIGEAASYALADAKSWISENDFRNGSAPEVSCWHNAHGVRIKYSQVIYRELRRVLKPINNFRLDPNRCKNRRSGEHGSGFNVNEMDNSTGTGSSQHQDYLNTINSYYNQRSSIWPYPIFDILNLMDSDQEPGEKEWKIIGNITRTNSTLNAIRYIKGPSSDLTAGPVNPSRHNFRVVTGIAPPFVHLSTKLDNGTCLTGVACLRVNTSRPDELVYIFTDFNSDVRFLEGKSYTVLCCSGIAIDLLNTVARDLNFDYNLYLVADGLFGIPRNGGQWDGITADLVSGAAHITFSAFSVTSARVNVIDYSVPFFYSGVSCLARSQFSDVPLSAFLIPFSYQLWFAIFASLHATAIAAAIYEWLSPFGLNPWGRQRTKNFSLASALWVMYSLLFSHLVAFKAPKSWPNKVLINLWGCFSVIFLATYTANIAAHFAGLFSNEEINDFHDGTLMSMRTGVARSSASEGYIKKENMVLYEHVQKFMFKDFYEGLDRLRNESLQVLISDTAILDYFRANEPGCNLKLLGDSIFDDAYAVGMQKGFPLKNAISDLILRYNTYGYLDQLQRKWYGRVSCLENSLNNLNIPKPLSVRAVAGVFIMLLCGLGVGIFILMVEHVVFKYALPKLRKMPKDTYWKSPNLMFFSQKLYRFINTVELVSPHHSAKEIMSSLRTGQITSLFQKSLKRKAKEEARRRKSKSQFFEMMQEVRKMVQEQKDEQRIGLVPNLPNQPILMTSPPTLPVNQDSFLSENDSIGGATTIRTSSIRWKEPSFTTEDEPAYIHQPVLKTPRTKPPSSLKSSDSRSHLGKTKGSTSLSSTDLCPPPYGFCRSPSSTSSIGSDNKQWCATQIINMRENVSISLEDIALPGDSGCGLGSAKRKYKHNEMNIIKTWSFDDLSILKQQLSIPANSPSEQDKMTLLYSQSPRASMIIPSPRHTSMVDTVKIQSMSKEDIISLWRSSERELLNNLQDALQQKKALEERLAVLTRILMKPP</sequence>
<dbReference type="Gene3D" id="3.40.50.2300">
    <property type="match status" value="1"/>
</dbReference>
<keyword evidence="16" id="KW-0175">Coiled coil</keyword>
<feature type="binding site" evidence="13">
    <location>
        <position position="588"/>
    </location>
    <ligand>
        <name>L-glutamate</name>
        <dbReference type="ChEBI" id="CHEBI:29985"/>
    </ligand>
</feature>
<evidence type="ECO:0000256" key="2">
    <source>
        <dbReference type="ARBA" id="ARBA00008685"/>
    </source>
</evidence>
<evidence type="ECO:0000256" key="4">
    <source>
        <dbReference type="ARBA" id="ARBA00022475"/>
    </source>
</evidence>
<evidence type="ECO:0000256" key="3">
    <source>
        <dbReference type="ARBA" id="ARBA00022448"/>
    </source>
</evidence>
<dbReference type="PANTHER" id="PTHR18966">
    <property type="entry name" value="IONOTROPIC GLUTAMATE RECEPTOR"/>
    <property type="match status" value="1"/>
</dbReference>
<reference evidence="22" key="1">
    <citation type="submission" date="2011-08" db="EMBL/GenBank/DDBJ databases">
        <authorList>
            <person name="Rombauts S."/>
        </authorList>
    </citation>
    <scope>NUCLEOTIDE SEQUENCE</scope>
    <source>
        <strain evidence="22">London</strain>
    </source>
</reference>
<comment type="subcellular location">
    <subcellularLocation>
        <location evidence="1">Cell membrane</location>
        <topology evidence="1">Multi-pass membrane protein</topology>
    </subcellularLocation>
</comment>
<evidence type="ECO:0000256" key="16">
    <source>
        <dbReference type="SAM" id="Coils"/>
    </source>
</evidence>
<evidence type="ECO:0000256" key="17">
    <source>
        <dbReference type="SAM" id="MobiDB-lite"/>
    </source>
</evidence>
<feature type="coiled-coil region" evidence="16">
    <location>
        <begin position="1037"/>
        <end position="1067"/>
    </location>
</feature>
<dbReference type="InterPro" id="IPR019594">
    <property type="entry name" value="Glu/Gly-bd"/>
</dbReference>
<dbReference type="Pfam" id="PF10613">
    <property type="entry name" value="Lig_chan-Glu_bd"/>
    <property type="match status" value="1"/>
</dbReference>
<feature type="site" description="Crucial to convey clamshell closure to channel opening" evidence="14">
    <location>
        <position position="526"/>
    </location>
</feature>
<evidence type="ECO:0000256" key="11">
    <source>
        <dbReference type="ARBA" id="ARBA00023286"/>
    </source>
</evidence>
<keyword evidence="4" id="KW-1003">Cell membrane</keyword>
<dbReference type="SMART" id="SM00918">
    <property type="entry name" value="Lig_chan-Glu_bd"/>
    <property type="match status" value="1"/>
</dbReference>
<feature type="transmembrane region" description="Helical" evidence="18">
    <location>
        <begin position="426"/>
        <end position="444"/>
    </location>
</feature>
<comment type="similarity">
    <text evidence="2">Belongs to the glutamate-gated ion channel (TC 1.A.10.1) family.</text>
</comment>
<dbReference type="EnsemblMetazoa" id="tetur22g01330.1">
    <property type="protein sequence ID" value="tetur22g01330.1"/>
    <property type="gene ID" value="tetur22g01330"/>
</dbReference>
<evidence type="ECO:0000256" key="9">
    <source>
        <dbReference type="ARBA" id="ARBA00023170"/>
    </source>
</evidence>
<feature type="transmembrane region" description="Helical" evidence="18">
    <location>
        <begin position="674"/>
        <end position="700"/>
    </location>
</feature>
<keyword evidence="15" id="KW-1015">Disulfide bond</keyword>
<feature type="domain" description="Ionotropic glutamate receptor L-glutamate and glycine-binding" evidence="20">
    <location>
        <begin position="301"/>
        <end position="371"/>
    </location>
</feature>
<evidence type="ECO:0000259" key="19">
    <source>
        <dbReference type="SMART" id="SM00079"/>
    </source>
</evidence>
<feature type="region of interest" description="Disordered" evidence="17">
    <location>
        <begin position="851"/>
        <end position="897"/>
    </location>
</feature>
<keyword evidence="9" id="KW-0675">Receptor</keyword>
<accession>T1KUU7</accession>
<keyword evidence="6 18" id="KW-1133">Transmembrane helix</keyword>